<evidence type="ECO:0000313" key="2">
    <source>
        <dbReference type="EMBL" id="QBI51935.1"/>
    </source>
</evidence>
<gene>
    <name evidence="2" type="ORF">EKD16_00570</name>
</gene>
<sequence length="61" mass="6712">MNQATLQDTMLVDDEFALIVAGIEADVTARTDPFSVPDFEPLEEDDGDEPADNEDEGVDWP</sequence>
<evidence type="ECO:0000313" key="3">
    <source>
        <dbReference type="Proteomes" id="UP000292235"/>
    </source>
</evidence>
<dbReference type="KEGG" id="strr:EKD16_00570"/>
<dbReference type="EMBL" id="CP036455">
    <property type="protein sequence ID" value="QBI51935.1"/>
    <property type="molecule type" value="Genomic_DNA"/>
</dbReference>
<dbReference type="AlphaFoldDB" id="A0A4P6PV76"/>
<reference evidence="2 3" key="1">
    <citation type="submission" date="2019-02" db="EMBL/GenBank/DDBJ databases">
        <authorList>
            <person name="Khodamoradi S."/>
            <person name="Hahnke R.L."/>
            <person name="Kaempfer P."/>
            <person name="Schumann P."/>
            <person name="Rohde M."/>
            <person name="Steinert M."/>
            <person name="Luzhetskyy A."/>
            <person name="Wink J."/>
            <person name="Ruckert C."/>
        </authorList>
    </citation>
    <scope>NUCLEOTIDE SEQUENCE [LARGE SCALE GENOMIC DNA]</scope>
    <source>
        <strain evidence="2 3">M2</strain>
    </source>
</reference>
<dbReference type="Proteomes" id="UP000292235">
    <property type="component" value="Chromosome"/>
</dbReference>
<organism evidence="2 3">
    <name type="scientific">Streptomonospora litoralis</name>
    <dbReference type="NCBI Taxonomy" id="2498135"/>
    <lineage>
        <taxon>Bacteria</taxon>
        <taxon>Bacillati</taxon>
        <taxon>Actinomycetota</taxon>
        <taxon>Actinomycetes</taxon>
        <taxon>Streptosporangiales</taxon>
        <taxon>Nocardiopsidaceae</taxon>
        <taxon>Streptomonospora</taxon>
    </lineage>
</organism>
<protein>
    <submittedName>
        <fullName evidence="2">Uncharacterized protein</fullName>
    </submittedName>
</protein>
<feature type="compositionally biased region" description="Acidic residues" evidence="1">
    <location>
        <begin position="40"/>
        <end position="61"/>
    </location>
</feature>
<accession>A0A4P6PV76</accession>
<dbReference type="RefSeq" id="WP_131096569.1">
    <property type="nucleotide sequence ID" value="NZ_CP036455.1"/>
</dbReference>
<name>A0A4P6PV76_9ACTN</name>
<keyword evidence="3" id="KW-1185">Reference proteome</keyword>
<proteinExistence type="predicted"/>
<evidence type="ECO:0000256" key="1">
    <source>
        <dbReference type="SAM" id="MobiDB-lite"/>
    </source>
</evidence>
<feature type="region of interest" description="Disordered" evidence="1">
    <location>
        <begin position="27"/>
        <end position="61"/>
    </location>
</feature>